<dbReference type="GO" id="GO:0008999">
    <property type="term" value="F:protein-N-terminal-alanine acetyltransferase activity"/>
    <property type="evidence" value="ECO:0007669"/>
    <property type="project" value="TreeGrafter"/>
</dbReference>
<dbReference type="RefSeq" id="WP_091384158.1">
    <property type="nucleotide sequence ID" value="NZ_FNDV01000001.1"/>
</dbReference>
<proteinExistence type="predicted"/>
<dbReference type="GO" id="GO:1990189">
    <property type="term" value="F:protein N-terminal-serine acetyltransferase activity"/>
    <property type="evidence" value="ECO:0007669"/>
    <property type="project" value="TreeGrafter"/>
</dbReference>
<dbReference type="EMBL" id="FNJB01000022">
    <property type="protein sequence ID" value="SDP91011.1"/>
    <property type="molecule type" value="Genomic_DNA"/>
</dbReference>
<accession>A0A1H0WKC7</accession>
<dbReference type="OrthoDB" id="9814648at2"/>
<protein>
    <submittedName>
        <fullName evidence="2">Protein N-acetyltransferase, RimJ/RimL family</fullName>
    </submittedName>
</protein>
<dbReference type="InterPro" id="IPR000182">
    <property type="entry name" value="GNAT_dom"/>
</dbReference>
<dbReference type="AlphaFoldDB" id="A0A1H0WKC7"/>
<organism evidence="2 3">
    <name type="scientific">Actinokineospora alba</name>
    <dbReference type="NCBI Taxonomy" id="504798"/>
    <lineage>
        <taxon>Bacteria</taxon>
        <taxon>Bacillati</taxon>
        <taxon>Actinomycetota</taxon>
        <taxon>Actinomycetes</taxon>
        <taxon>Pseudonocardiales</taxon>
        <taxon>Pseudonocardiaceae</taxon>
        <taxon>Actinokineospora</taxon>
    </lineage>
</organism>
<dbReference type="Proteomes" id="UP000199651">
    <property type="component" value="Unassembled WGS sequence"/>
</dbReference>
<evidence type="ECO:0000313" key="2">
    <source>
        <dbReference type="EMBL" id="SDP91011.1"/>
    </source>
</evidence>
<keyword evidence="2" id="KW-0808">Transferase</keyword>
<dbReference type="InterPro" id="IPR016181">
    <property type="entry name" value="Acyl_CoA_acyltransferase"/>
</dbReference>
<dbReference type="PANTHER" id="PTHR43441">
    <property type="entry name" value="RIBOSOMAL-PROTEIN-SERINE ACETYLTRANSFERASE"/>
    <property type="match status" value="1"/>
</dbReference>
<reference evidence="3" key="1">
    <citation type="submission" date="2016-10" db="EMBL/GenBank/DDBJ databases">
        <authorList>
            <person name="Varghese N."/>
            <person name="Submissions S."/>
        </authorList>
    </citation>
    <scope>NUCLEOTIDE SEQUENCE [LARGE SCALE GENOMIC DNA]</scope>
    <source>
        <strain evidence="3">IBRC-M 10655</strain>
    </source>
</reference>
<evidence type="ECO:0000313" key="3">
    <source>
        <dbReference type="Proteomes" id="UP000199651"/>
    </source>
</evidence>
<evidence type="ECO:0000259" key="1">
    <source>
        <dbReference type="PROSITE" id="PS51186"/>
    </source>
</evidence>
<feature type="domain" description="N-acetyltransferase" evidence="1">
    <location>
        <begin position="11"/>
        <end position="163"/>
    </location>
</feature>
<dbReference type="PANTHER" id="PTHR43441:SF10">
    <property type="entry name" value="ACETYLTRANSFERASE"/>
    <property type="match status" value="1"/>
</dbReference>
<dbReference type="SUPFAM" id="SSF55729">
    <property type="entry name" value="Acyl-CoA N-acyltransferases (Nat)"/>
    <property type="match status" value="1"/>
</dbReference>
<dbReference type="Gene3D" id="3.40.630.30">
    <property type="match status" value="1"/>
</dbReference>
<dbReference type="GO" id="GO:0005737">
    <property type="term" value="C:cytoplasm"/>
    <property type="evidence" value="ECO:0007669"/>
    <property type="project" value="TreeGrafter"/>
</dbReference>
<keyword evidence="3" id="KW-1185">Reference proteome</keyword>
<name>A0A1H0WKC7_9PSEU</name>
<sequence length="168" mass="17862">MRKVVAAVGRVVLADQLDSDMVAMAEASDGAFDVDPDDRPKAPPVGLSRVSVLDAETGELLGVLSWHETGWGRTRACGAWNLGIMLLPAARGRGVGATSVRLLVRHLFATTDLDRVEAATDVDNVAACAVLERAGFLREGVVRGAQLRGGVRRDVVLYGVLRSDLKES</sequence>
<dbReference type="PROSITE" id="PS51186">
    <property type="entry name" value="GNAT"/>
    <property type="match status" value="1"/>
</dbReference>
<gene>
    <name evidence="2" type="ORF">SAMN05192558_12270</name>
</gene>
<dbReference type="STRING" id="504798.SAMN05421871_101733"/>
<dbReference type="InterPro" id="IPR051908">
    <property type="entry name" value="Ribosomal_N-acetyltransferase"/>
</dbReference>
<dbReference type="Pfam" id="PF13302">
    <property type="entry name" value="Acetyltransf_3"/>
    <property type="match status" value="1"/>
</dbReference>